<dbReference type="Pfam" id="PF03572">
    <property type="entry name" value="Peptidase_S41"/>
    <property type="match status" value="1"/>
</dbReference>
<dbReference type="InterPro" id="IPR005151">
    <property type="entry name" value="Tail-specific_protease"/>
</dbReference>
<dbReference type="RefSeq" id="WP_114409090.1">
    <property type="nucleotide sequence ID" value="NZ_QOWE01000026.1"/>
</dbReference>
<dbReference type="Pfam" id="PF14684">
    <property type="entry name" value="Tricorn_C1"/>
    <property type="match status" value="1"/>
</dbReference>
<keyword evidence="3" id="KW-1185">Reference proteome</keyword>
<reference evidence="2 3" key="1">
    <citation type="submission" date="2018-07" db="EMBL/GenBank/DDBJ databases">
        <title>Genome analysis of Larkinella rosea.</title>
        <authorList>
            <person name="Zhou Z."/>
            <person name="Wang G."/>
        </authorList>
    </citation>
    <scope>NUCLEOTIDE SEQUENCE [LARGE SCALE GENOMIC DNA]</scope>
    <source>
        <strain evidence="3">zzj9</strain>
    </source>
</reference>
<proteinExistence type="predicted"/>
<dbReference type="PANTHER" id="PTHR11261">
    <property type="entry name" value="INTERPHOTORECEPTOR RETINOID-BINDING PROTEIN"/>
    <property type="match status" value="1"/>
</dbReference>
<protein>
    <recommendedName>
        <fullName evidence="1">Tail specific protease domain-containing protein</fullName>
    </recommendedName>
</protein>
<evidence type="ECO:0000259" key="1">
    <source>
        <dbReference type="SMART" id="SM00245"/>
    </source>
</evidence>
<dbReference type="OrthoDB" id="6397760at2"/>
<dbReference type="AlphaFoldDB" id="A0A368JKH6"/>
<dbReference type="PANTHER" id="PTHR11261:SF3">
    <property type="entry name" value="RETINOL-BINDING PROTEIN 3"/>
    <property type="match status" value="1"/>
</dbReference>
<dbReference type="PROSITE" id="PS51257">
    <property type="entry name" value="PROKAR_LIPOPROTEIN"/>
    <property type="match status" value="1"/>
</dbReference>
<dbReference type="InterPro" id="IPR029045">
    <property type="entry name" value="ClpP/crotonase-like_dom_sf"/>
</dbReference>
<dbReference type="EMBL" id="QOWE01000026">
    <property type="protein sequence ID" value="RCR66611.1"/>
    <property type="molecule type" value="Genomic_DNA"/>
</dbReference>
<dbReference type="GO" id="GO:0008236">
    <property type="term" value="F:serine-type peptidase activity"/>
    <property type="evidence" value="ECO:0007669"/>
    <property type="project" value="InterPro"/>
</dbReference>
<accession>A0A368JKH6</accession>
<sequence>MNIKKTISFGILMLVVLSFTSCEKMLVEVKPDNSYENNFQLMWEKFDSHYGLFLVNKIDWDAVYTSHLPLARAAKNEKELFAVLSSALSILKDQHVNIITTDPILTDYNSGHNGHIPAQQDFLFKTVRNHYLIEYQECTENFGYGKLSDEIGYIHVSSHMDNLSDIKKAMDKAIKALASSRKIVFDIRGHHGGSDNISKYIAGRFAKSKRLFMTSQKRNGPAHDDFESVLEWYVEPEGGSQYTKPVILLTTSHTISAGETFTFAMRENVNVIQMGETTAGAFSDTVPFQLLNGWLITVSVGDYRGSDGKSYEGIGISPHIYSKNQQADVLAGVDKTLELAMRY</sequence>
<dbReference type="SUPFAM" id="SSF52096">
    <property type="entry name" value="ClpP/crotonase"/>
    <property type="match status" value="1"/>
</dbReference>
<dbReference type="Proteomes" id="UP000253383">
    <property type="component" value="Unassembled WGS sequence"/>
</dbReference>
<dbReference type="Gene3D" id="3.90.226.10">
    <property type="entry name" value="2-enoyl-CoA Hydratase, Chain A, domain 1"/>
    <property type="match status" value="1"/>
</dbReference>
<dbReference type="GO" id="GO:0006508">
    <property type="term" value="P:proteolysis"/>
    <property type="evidence" value="ECO:0007669"/>
    <property type="project" value="InterPro"/>
</dbReference>
<name>A0A368JKH6_9BACT</name>
<dbReference type="SMART" id="SM00245">
    <property type="entry name" value="TSPc"/>
    <property type="match status" value="1"/>
</dbReference>
<dbReference type="Gene3D" id="3.30.750.44">
    <property type="match status" value="1"/>
</dbReference>
<organism evidence="2 3">
    <name type="scientific">Larkinella punicea</name>
    <dbReference type="NCBI Taxonomy" id="2315727"/>
    <lineage>
        <taxon>Bacteria</taxon>
        <taxon>Pseudomonadati</taxon>
        <taxon>Bacteroidota</taxon>
        <taxon>Cytophagia</taxon>
        <taxon>Cytophagales</taxon>
        <taxon>Spirosomataceae</taxon>
        <taxon>Larkinella</taxon>
    </lineage>
</organism>
<comment type="caution">
    <text evidence="2">The sequence shown here is derived from an EMBL/GenBank/DDBJ whole genome shotgun (WGS) entry which is preliminary data.</text>
</comment>
<evidence type="ECO:0000313" key="2">
    <source>
        <dbReference type="EMBL" id="RCR66611.1"/>
    </source>
</evidence>
<dbReference type="CDD" id="cd07563">
    <property type="entry name" value="Peptidase_S41_IRBP"/>
    <property type="match status" value="1"/>
</dbReference>
<evidence type="ECO:0000313" key="3">
    <source>
        <dbReference type="Proteomes" id="UP000253383"/>
    </source>
</evidence>
<dbReference type="InterPro" id="IPR028204">
    <property type="entry name" value="Tricorn_C1"/>
</dbReference>
<gene>
    <name evidence="2" type="ORF">DUE52_26440</name>
</gene>
<feature type="domain" description="Tail specific protease" evidence="1">
    <location>
        <begin position="117"/>
        <end position="323"/>
    </location>
</feature>